<evidence type="ECO:0000313" key="2">
    <source>
        <dbReference type="EMBL" id="NWC36762.1"/>
    </source>
</evidence>
<gene>
    <name evidence="2" type="ORF">HX876_30860</name>
</gene>
<evidence type="ECO:0000256" key="1">
    <source>
        <dbReference type="SAM" id="SignalP"/>
    </source>
</evidence>
<evidence type="ECO:0008006" key="4">
    <source>
        <dbReference type="Google" id="ProtNLM"/>
    </source>
</evidence>
<dbReference type="AlphaFoldDB" id="A0A7Y7YI31"/>
<dbReference type="RefSeq" id="WP_177062183.1">
    <property type="nucleotide sequence ID" value="NZ_JACAPB010000021.1"/>
</dbReference>
<accession>A0A7Y7YI31</accession>
<organism evidence="2 3">
    <name type="scientific">Pseudomonas gingeri</name>
    <dbReference type="NCBI Taxonomy" id="117681"/>
    <lineage>
        <taxon>Bacteria</taxon>
        <taxon>Pseudomonadati</taxon>
        <taxon>Pseudomonadota</taxon>
        <taxon>Gammaproteobacteria</taxon>
        <taxon>Pseudomonadales</taxon>
        <taxon>Pseudomonadaceae</taxon>
        <taxon>Pseudomonas</taxon>
    </lineage>
</organism>
<reference evidence="2 3" key="1">
    <citation type="submission" date="2020-04" db="EMBL/GenBank/DDBJ databases">
        <title>Molecular characterization of pseudomonads from Agaricus bisporus reveal novel blotch 2 pathogens in Western Europe.</title>
        <authorList>
            <person name="Taparia T."/>
            <person name="Krijger M."/>
            <person name="Haynes E."/>
            <person name="Elpinstone J.G."/>
            <person name="Noble R."/>
            <person name="Van Der Wolf J."/>
        </authorList>
    </citation>
    <scope>NUCLEOTIDE SEQUENCE [LARGE SCALE GENOMIC DNA]</scope>
    <source>
        <strain evidence="2 3">IPO3737</strain>
    </source>
</reference>
<proteinExistence type="predicted"/>
<name>A0A7Y7YI31_9PSED</name>
<sequence>MSTHYKLGALFTAILFSGVSLAQTPDIKPERIRGDIVSFKGEMLMVHRNGGDIISVDIKPDLAVSALKSAKLSDAKVGSYVGTPALTGSDGKLTATSMIIFPEAARGVAEGHFPYDFGANSTMTNANVVKVVTGSTGRELNLSYKGGSSQVTVPENVPVVTPVPASRADLITGKKVFLVVTPNAPGKYDAQVLFVEKEGVLPQF</sequence>
<keyword evidence="1" id="KW-0732">Signal</keyword>
<comment type="caution">
    <text evidence="2">The sequence shown here is derived from an EMBL/GenBank/DDBJ whole genome shotgun (WGS) entry which is preliminary data.</text>
</comment>
<dbReference type="EMBL" id="JACAQD010000047">
    <property type="protein sequence ID" value="NWC36762.1"/>
    <property type="molecule type" value="Genomic_DNA"/>
</dbReference>
<feature type="chain" id="PRO_5031319165" description="DUF5666 domain-containing protein" evidence="1">
    <location>
        <begin position="23"/>
        <end position="204"/>
    </location>
</feature>
<evidence type="ECO:0000313" key="3">
    <source>
        <dbReference type="Proteomes" id="UP000520592"/>
    </source>
</evidence>
<feature type="signal peptide" evidence="1">
    <location>
        <begin position="1"/>
        <end position="22"/>
    </location>
</feature>
<protein>
    <recommendedName>
        <fullName evidence="4">DUF5666 domain-containing protein</fullName>
    </recommendedName>
</protein>
<dbReference type="Proteomes" id="UP000520592">
    <property type="component" value="Unassembled WGS sequence"/>
</dbReference>